<evidence type="ECO:0000256" key="1">
    <source>
        <dbReference type="SAM" id="MobiDB-lite"/>
    </source>
</evidence>
<reference evidence="2 3" key="1">
    <citation type="submission" date="2019-04" db="EMBL/GenBank/DDBJ databases">
        <title>Friends and foes A comparative genomics study of 23 Aspergillus species from section Flavi.</title>
        <authorList>
            <consortium name="DOE Joint Genome Institute"/>
            <person name="Kjaerbolling I."/>
            <person name="Vesth T."/>
            <person name="Frisvad J.C."/>
            <person name="Nybo J.L."/>
            <person name="Theobald S."/>
            <person name="Kildgaard S."/>
            <person name="Isbrandt T."/>
            <person name="Kuo A."/>
            <person name="Sato A."/>
            <person name="Lyhne E.K."/>
            <person name="Kogle M.E."/>
            <person name="Wiebenga A."/>
            <person name="Kun R.S."/>
            <person name="Lubbers R.J."/>
            <person name="Makela M.R."/>
            <person name="Barry K."/>
            <person name="Chovatia M."/>
            <person name="Clum A."/>
            <person name="Daum C."/>
            <person name="Haridas S."/>
            <person name="He G."/>
            <person name="LaButti K."/>
            <person name="Lipzen A."/>
            <person name="Mondo S."/>
            <person name="Riley R."/>
            <person name="Salamov A."/>
            <person name="Simmons B.A."/>
            <person name="Magnuson J.K."/>
            <person name="Henrissat B."/>
            <person name="Mortensen U.H."/>
            <person name="Larsen T.O."/>
            <person name="Devries R.P."/>
            <person name="Grigoriev I.V."/>
            <person name="Machida M."/>
            <person name="Baker S.E."/>
            <person name="Andersen M.R."/>
        </authorList>
    </citation>
    <scope>NUCLEOTIDE SEQUENCE [LARGE SCALE GENOMIC DNA]</scope>
    <source>
        <strain evidence="2 3">CBS 151.66</strain>
    </source>
</reference>
<proteinExistence type="predicted"/>
<keyword evidence="3" id="KW-1185">Reference proteome</keyword>
<accession>A0A5N5WGR2</accession>
<dbReference type="EMBL" id="ML732476">
    <property type="protein sequence ID" value="KAB8067518.1"/>
    <property type="molecule type" value="Genomic_DNA"/>
</dbReference>
<gene>
    <name evidence="2" type="ORF">BDV29DRAFT_163283</name>
</gene>
<evidence type="ECO:0000313" key="3">
    <source>
        <dbReference type="Proteomes" id="UP000326565"/>
    </source>
</evidence>
<dbReference type="Proteomes" id="UP000326565">
    <property type="component" value="Unassembled WGS sequence"/>
</dbReference>
<feature type="region of interest" description="Disordered" evidence="1">
    <location>
        <begin position="178"/>
        <end position="208"/>
    </location>
</feature>
<feature type="compositionally biased region" description="Polar residues" evidence="1">
    <location>
        <begin position="178"/>
        <end position="187"/>
    </location>
</feature>
<dbReference type="AlphaFoldDB" id="A0A5N5WGR2"/>
<protein>
    <submittedName>
        <fullName evidence="2">Uncharacterized protein</fullName>
    </submittedName>
</protein>
<name>A0A5N5WGR2_9EURO</name>
<sequence>MLLADDNGIADLGPSTLLNGQKSSALEKAQAPVNRENLLSLAKVFRSCSGTLSGIPGYRKSGVTPIYQLSLFRIFSHHPPHFKPDYVFKETTLCLPAVSSSKYYSCVIRAADMSDPSSSTLKELLTTLRNFVDIVSSHPMTELQFIPEFNTLIHRLCEKAPKAAQAIAVGIQNFNAQEQTTPENSASHPAEAKRKPDEGPSYRPPQKDVVVRLEANPFTVLPVKPCEELFAQMVHEAPR</sequence>
<organism evidence="2 3">
    <name type="scientific">Aspergillus leporis</name>
    <dbReference type="NCBI Taxonomy" id="41062"/>
    <lineage>
        <taxon>Eukaryota</taxon>
        <taxon>Fungi</taxon>
        <taxon>Dikarya</taxon>
        <taxon>Ascomycota</taxon>
        <taxon>Pezizomycotina</taxon>
        <taxon>Eurotiomycetes</taxon>
        <taxon>Eurotiomycetidae</taxon>
        <taxon>Eurotiales</taxon>
        <taxon>Aspergillaceae</taxon>
        <taxon>Aspergillus</taxon>
        <taxon>Aspergillus subgen. Circumdati</taxon>
    </lineage>
</organism>
<feature type="compositionally biased region" description="Basic and acidic residues" evidence="1">
    <location>
        <begin position="190"/>
        <end position="208"/>
    </location>
</feature>
<evidence type="ECO:0000313" key="2">
    <source>
        <dbReference type="EMBL" id="KAB8067518.1"/>
    </source>
</evidence>